<evidence type="ECO:0000313" key="2">
    <source>
        <dbReference type="EMBL" id="MBO8458999.1"/>
    </source>
</evidence>
<accession>A0A9D9HRL0</accession>
<reference evidence="2" key="2">
    <citation type="journal article" date="2021" name="PeerJ">
        <title>Extensive microbial diversity within the chicken gut microbiome revealed by metagenomics and culture.</title>
        <authorList>
            <person name="Gilroy R."/>
            <person name="Ravi A."/>
            <person name="Getino M."/>
            <person name="Pursley I."/>
            <person name="Horton D.L."/>
            <person name="Alikhan N.F."/>
            <person name="Baker D."/>
            <person name="Gharbi K."/>
            <person name="Hall N."/>
            <person name="Watson M."/>
            <person name="Adriaenssens E.M."/>
            <person name="Foster-Nyarko E."/>
            <person name="Jarju S."/>
            <person name="Secka A."/>
            <person name="Antonio M."/>
            <person name="Oren A."/>
            <person name="Chaudhuri R.R."/>
            <person name="La Ragione R."/>
            <person name="Hildebrand F."/>
            <person name="Pallen M.J."/>
        </authorList>
    </citation>
    <scope>NUCLEOTIDE SEQUENCE</scope>
    <source>
        <strain evidence="2">G3-3990</strain>
    </source>
</reference>
<reference evidence="2" key="1">
    <citation type="submission" date="2020-10" db="EMBL/GenBank/DDBJ databases">
        <authorList>
            <person name="Gilroy R."/>
        </authorList>
    </citation>
    <scope>NUCLEOTIDE SEQUENCE</scope>
    <source>
        <strain evidence="2">G3-3990</strain>
    </source>
</reference>
<feature type="non-terminal residue" evidence="2">
    <location>
        <position position="503"/>
    </location>
</feature>
<dbReference type="AlphaFoldDB" id="A0A9D9HRL0"/>
<dbReference type="EMBL" id="JADIMG010000011">
    <property type="protein sequence ID" value="MBO8458999.1"/>
    <property type="molecule type" value="Genomic_DNA"/>
</dbReference>
<dbReference type="Proteomes" id="UP000823641">
    <property type="component" value="Unassembled WGS sequence"/>
</dbReference>
<dbReference type="Pfam" id="PF07581">
    <property type="entry name" value="Glug"/>
    <property type="match status" value="4"/>
</dbReference>
<feature type="domain" description="GLUG" evidence="1">
    <location>
        <begin position="474"/>
        <end position="496"/>
    </location>
</feature>
<evidence type="ECO:0000313" key="3">
    <source>
        <dbReference type="Proteomes" id="UP000823641"/>
    </source>
</evidence>
<comment type="caution">
    <text evidence="2">The sequence shown here is derived from an EMBL/GenBank/DDBJ whole genome shotgun (WGS) entry which is preliminary data.</text>
</comment>
<evidence type="ECO:0000259" key="1">
    <source>
        <dbReference type="Pfam" id="PF07581"/>
    </source>
</evidence>
<proteinExistence type="predicted"/>
<gene>
    <name evidence="2" type="ORF">IAA73_01505</name>
</gene>
<feature type="domain" description="GLUG" evidence="1">
    <location>
        <begin position="394"/>
        <end position="416"/>
    </location>
</feature>
<name>A0A9D9HRL0_9BACT</name>
<dbReference type="InterPro" id="IPR011493">
    <property type="entry name" value="GLUG"/>
</dbReference>
<feature type="domain" description="GLUG" evidence="1">
    <location>
        <begin position="418"/>
        <end position="442"/>
    </location>
</feature>
<protein>
    <recommendedName>
        <fullName evidence="1">GLUG domain-containing protein</fullName>
    </recommendedName>
</protein>
<sequence length="503" mass="52280">MNSGQRSINGKLTADIELNDTTNWTSWNESTAPANSWTPIGSDANPFKGTLDGDGHSVSGIYVNSNEHYQGFVGYLGVNGIIQNIGVKESYVKGVFSTGGVCGQNDGLMINCYNSGNVTGSYYVGGVCGRSTGTNNEYSFLTNCYNTGKVTGHESVGGVCGLNTSHGPISNCYNIGSVTGSFKFGSVCGHNDHTVTNCYYLEGTTDGIGIDFSDSGKVFAKSAEQFASGEVAYLLGEGWGQTIGTDEYPVLGGEKVYQYSDGTYGNTPLQAGEDGFYLISTADELRLFAAIVNGTLTDGTQQNTAANGRLTADILLNDTTNWTSWNETNAPANSWTPIGSGSQPFSGTLDGDGHSVSGIYVNNTANYQGLVGYLGEGGTLQNLGVKASYIKGVNRVGGLCGRNNGTVTNCYNTGSVEGNNYVGGVCGENSGPVTNCYNTGSVEGNNYVGGLCGMNYGGTVSNCYNTGKVIGTTEAIGGVCGWNDGTVTNCYNTGSVEGNNYVG</sequence>
<dbReference type="Gene3D" id="2.160.20.110">
    <property type="match status" value="2"/>
</dbReference>
<feature type="domain" description="GLUG" evidence="1">
    <location>
        <begin position="444"/>
        <end position="470"/>
    </location>
</feature>
<organism evidence="2 3">
    <name type="scientific">Candidatus Gallipaludibacter merdavium</name>
    <dbReference type="NCBI Taxonomy" id="2840839"/>
    <lineage>
        <taxon>Bacteria</taxon>
        <taxon>Pseudomonadati</taxon>
        <taxon>Bacteroidota</taxon>
        <taxon>Bacteroidia</taxon>
        <taxon>Bacteroidales</taxon>
        <taxon>Candidatus Gallipaludibacter</taxon>
    </lineage>
</organism>